<gene>
    <name evidence="1" type="ORF">SAMN04488112_10617</name>
</gene>
<dbReference type="STRING" id="1236220.SAMN04488112_10617"/>
<reference evidence="1 2" key="1">
    <citation type="submission" date="2016-10" db="EMBL/GenBank/DDBJ databases">
        <authorList>
            <person name="de Groot N.N."/>
        </authorList>
    </citation>
    <scope>NUCLEOTIDE SEQUENCE [LARGE SCALE GENOMIC DNA]</scope>
    <source>
        <strain evidence="1 2">DSM 45514</strain>
    </source>
</reference>
<proteinExistence type="predicted"/>
<keyword evidence="2" id="KW-1185">Reference proteome</keyword>
<dbReference type="AlphaFoldDB" id="A0A1G6KJK3"/>
<accession>A0A1G6KJK3</accession>
<dbReference type="Proteomes" id="UP000199387">
    <property type="component" value="Unassembled WGS sequence"/>
</dbReference>
<protein>
    <submittedName>
        <fullName evidence="1">Uncharacterized protein</fullName>
    </submittedName>
</protein>
<name>A0A1G6KJK3_9BACL</name>
<evidence type="ECO:0000313" key="1">
    <source>
        <dbReference type="EMBL" id="SDC31144.1"/>
    </source>
</evidence>
<evidence type="ECO:0000313" key="2">
    <source>
        <dbReference type="Proteomes" id="UP000199387"/>
    </source>
</evidence>
<sequence length="111" mass="13299">MNGMGQPFSFFFDERLEVTRPLLHVEYESMPTEVRHQFELKCQQICATIPEKLKEWERRYLERFEALNQAEDEAEFDRLWEEMDRISSRIADLNLLYLHIEGKNLGANVFA</sequence>
<dbReference type="EMBL" id="FMZA01000006">
    <property type="protein sequence ID" value="SDC31144.1"/>
    <property type="molecule type" value="Genomic_DNA"/>
</dbReference>
<organism evidence="1 2">
    <name type="scientific">Melghirimyces thermohalophilus</name>
    <dbReference type="NCBI Taxonomy" id="1236220"/>
    <lineage>
        <taxon>Bacteria</taxon>
        <taxon>Bacillati</taxon>
        <taxon>Bacillota</taxon>
        <taxon>Bacilli</taxon>
        <taxon>Bacillales</taxon>
        <taxon>Thermoactinomycetaceae</taxon>
        <taxon>Melghirimyces</taxon>
    </lineage>
</organism>